<evidence type="ECO:0000256" key="1">
    <source>
        <dbReference type="SAM" id="MobiDB-lite"/>
    </source>
</evidence>
<name>A0A426XV41_ENSVE</name>
<sequence>MNMAQIKEDKWFKQDYAPAKPEEDEEDISSDDEALSIEELWAKLSDNLGVYNSQEALTKQPLLTELTGLGGSPATTTATGATVMAALQRCETVDLKKAAPSNGVQAASRSLLRSVEGSVRDMRRLMIATVKMVRNYSKVVEMTTEGDGTIGGCDMRLGGSSDDNIR</sequence>
<feature type="compositionally biased region" description="Acidic residues" evidence="1">
    <location>
        <begin position="22"/>
        <end position="32"/>
    </location>
</feature>
<protein>
    <submittedName>
        <fullName evidence="2">Uncharacterized protein</fullName>
    </submittedName>
</protein>
<comment type="caution">
    <text evidence="2">The sequence shown here is derived from an EMBL/GenBank/DDBJ whole genome shotgun (WGS) entry which is preliminary data.</text>
</comment>
<proteinExistence type="predicted"/>
<dbReference type="Proteomes" id="UP000287651">
    <property type="component" value="Unassembled WGS sequence"/>
</dbReference>
<dbReference type="EMBL" id="AMZH03017196">
    <property type="protein sequence ID" value="RRT43383.1"/>
    <property type="molecule type" value="Genomic_DNA"/>
</dbReference>
<feature type="compositionally biased region" description="Basic and acidic residues" evidence="1">
    <location>
        <begin position="1"/>
        <end position="13"/>
    </location>
</feature>
<feature type="region of interest" description="Disordered" evidence="1">
    <location>
        <begin position="1"/>
        <end position="32"/>
    </location>
</feature>
<reference evidence="2 3" key="1">
    <citation type="journal article" date="2014" name="Agronomy (Basel)">
        <title>A Draft Genome Sequence for Ensete ventricosum, the Drought-Tolerant Tree Against Hunger.</title>
        <authorList>
            <person name="Harrison J."/>
            <person name="Moore K.A."/>
            <person name="Paszkiewicz K."/>
            <person name="Jones T."/>
            <person name="Grant M."/>
            <person name="Ambacheew D."/>
            <person name="Muzemil S."/>
            <person name="Studholme D.J."/>
        </authorList>
    </citation>
    <scope>NUCLEOTIDE SEQUENCE [LARGE SCALE GENOMIC DNA]</scope>
</reference>
<organism evidence="2 3">
    <name type="scientific">Ensete ventricosum</name>
    <name type="common">Abyssinian banana</name>
    <name type="synonym">Musa ensete</name>
    <dbReference type="NCBI Taxonomy" id="4639"/>
    <lineage>
        <taxon>Eukaryota</taxon>
        <taxon>Viridiplantae</taxon>
        <taxon>Streptophyta</taxon>
        <taxon>Embryophyta</taxon>
        <taxon>Tracheophyta</taxon>
        <taxon>Spermatophyta</taxon>
        <taxon>Magnoliopsida</taxon>
        <taxon>Liliopsida</taxon>
        <taxon>Zingiberales</taxon>
        <taxon>Musaceae</taxon>
        <taxon>Ensete</taxon>
    </lineage>
</organism>
<evidence type="ECO:0000313" key="2">
    <source>
        <dbReference type="EMBL" id="RRT43383.1"/>
    </source>
</evidence>
<dbReference type="AlphaFoldDB" id="A0A426XV41"/>
<evidence type="ECO:0000313" key="3">
    <source>
        <dbReference type="Proteomes" id="UP000287651"/>
    </source>
</evidence>
<accession>A0A426XV41</accession>
<gene>
    <name evidence="2" type="ORF">B296_00035626</name>
</gene>